<dbReference type="InterPro" id="IPR001647">
    <property type="entry name" value="HTH_TetR"/>
</dbReference>
<name>A0ABW4XJS6_9GAMM</name>
<protein>
    <submittedName>
        <fullName evidence="4">TetR/AcrR family transcriptional regulator</fullName>
    </submittedName>
</protein>
<dbReference type="PRINTS" id="PR00455">
    <property type="entry name" value="HTHTETR"/>
</dbReference>
<keyword evidence="5" id="KW-1185">Reference proteome</keyword>
<dbReference type="EMBL" id="JBHUHT010000009">
    <property type="protein sequence ID" value="MFD2095367.1"/>
    <property type="molecule type" value="Genomic_DNA"/>
</dbReference>
<gene>
    <name evidence="4" type="ORF">ACFSJ3_05165</name>
</gene>
<feature type="domain" description="HTH tetR-type" evidence="3">
    <location>
        <begin position="3"/>
        <end position="63"/>
    </location>
</feature>
<proteinExistence type="predicted"/>
<dbReference type="InterPro" id="IPR023772">
    <property type="entry name" value="DNA-bd_HTH_TetR-type_CS"/>
</dbReference>
<organism evidence="4 5">
    <name type="scientific">Corallincola platygyrae</name>
    <dbReference type="NCBI Taxonomy" id="1193278"/>
    <lineage>
        <taxon>Bacteria</taxon>
        <taxon>Pseudomonadati</taxon>
        <taxon>Pseudomonadota</taxon>
        <taxon>Gammaproteobacteria</taxon>
        <taxon>Alteromonadales</taxon>
        <taxon>Psychromonadaceae</taxon>
        <taxon>Corallincola</taxon>
    </lineage>
</organism>
<dbReference type="InterPro" id="IPR050109">
    <property type="entry name" value="HTH-type_TetR-like_transc_reg"/>
</dbReference>
<feature type="DNA-binding region" description="H-T-H motif" evidence="2">
    <location>
        <begin position="26"/>
        <end position="45"/>
    </location>
</feature>
<dbReference type="InterPro" id="IPR009057">
    <property type="entry name" value="Homeodomain-like_sf"/>
</dbReference>
<evidence type="ECO:0000313" key="4">
    <source>
        <dbReference type="EMBL" id="MFD2095367.1"/>
    </source>
</evidence>
<keyword evidence="1 2" id="KW-0238">DNA-binding</keyword>
<dbReference type="Pfam" id="PF00440">
    <property type="entry name" value="TetR_N"/>
    <property type="match status" value="1"/>
</dbReference>
<dbReference type="PANTHER" id="PTHR30055">
    <property type="entry name" value="HTH-TYPE TRANSCRIPTIONAL REGULATOR RUTR"/>
    <property type="match status" value="1"/>
</dbReference>
<dbReference type="Proteomes" id="UP001597380">
    <property type="component" value="Unassembled WGS sequence"/>
</dbReference>
<evidence type="ECO:0000259" key="3">
    <source>
        <dbReference type="PROSITE" id="PS50977"/>
    </source>
</evidence>
<dbReference type="PROSITE" id="PS50977">
    <property type="entry name" value="HTH_TETR_2"/>
    <property type="match status" value="1"/>
</dbReference>
<comment type="caution">
    <text evidence="4">The sequence shown here is derived from an EMBL/GenBank/DDBJ whole genome shotgun (WGS) entry which is preliminary data.</text>
</comment>
<dbReference type="InterPro" id="IPR041586">
    <property type="entry name" value="PsrA_TetR_C"/>
</dbReference>
<dbReference type="PANTHER" id="PTHR30055:SF235">
    <property type="entry name" value="TRANSCRIPTIONAL REGULATORY PROTEIN"/>
    <property type="match status" value="1"/>
</dbReference>
<accession>A0ABW4XJS6</accession>
<evidence type="ECO:0000256" key="2">
    <source>
        <dbReference type="PROSITE-ProRule" id="PRU00335"/>
    </source>
</evidence>
<sequence>MRLDTKTRILDEAEILFAERGFSDTSLRLITSRAEVNLASVNYHFGSKKELIRAVLERYLETFMPALDQALTHLLRTYQRPEMTQVFEAFVEPLLKLNGIREQGTTLFMQLLGRGYSDTQGHLRWYLITNYGPAIAKIGDAVRAAYPELPPSELFWRLHFTLGTVIFTMASQRALGEISDADFNESVDIEAVIRRVIPYIASGVSAPIPENLRMNTQKVQALKV</sequence>
<dbReference type="Gene3D" id="1.10.357.10">
    <property type="entry name" value="Tetracycline Repressor, domain 2"/>
    <property type="match status" value="1"/>
</dbReference>
<dbReference type="RefSeq" id="WP_345338535.1">
    <property type="nucleotide sequence ID" value="NZ_BAABLI010000006.1"/>
</dbReference>
<dbReference type="PROSITE" id="PS01081">
    <property type="entry name" value="HTH_TETR_1"/>
    <property type="match status" value="1"/>
</dbReference>
<reference evidence="5" key="1">
    <citation type="journal article" date="2019" name="Int. J. Syst. Evol. Microbiol.">
        <title>The Global Catalogue of Microorganisms (GCM) 10K type strain sequencing project: providing services to taxonomists for standard genome sequencing and annotation.</title>
        <authorList>
            <consortium name="The Broad Institute Genomics Platform"/>
            <consortium name="The Broad Institute Genome Sequencing Center for Infectious Disease"/>
            <person name="Wu L."/>
            <person name="Ma J."/>
        </authorList>
    </citation>
    <scope>NUCLEOTIDE SEQUENCE [LARGE SCALE GENOMIC DNA]</scope>
    <source>
        <strain evidence="5">CGMCC 1.10992</strain>
    </source>
</reference>
<dbReference type="InterPro" id="IPR036271">
    <property type="entry name" value="Tet_transcr_reg_TetR-rel_C_sf"/>
</dbReference>
<dbReference type="SUPFAM" id="SSF48498">
    <property type="entry name" value="Tetracyclin repressor-like, C-terminal domain"/>
    <property type="match status" value="1"/>
</dbReference>
<dbReference type="SUPFAM" id="SSF46689">
    <property type="entry name" value="Homeodomain-like"/>
    <property type="match status" value="1"/>
</dbReference>
<evidence type="ECO:0000313" key="5">
    <source>
        <dbReference type="Proteomes" id="UP001597380"/>
    </source>
</evidence>
<dbReference type="Pfam" id="PF17939">
    <property type="entry name" value="TetR_C_30"/>
    <property type="match status" value="1"/>
</dbReference>
<evidence type="ECO:0000256" key="1">
    <source>
        <dbReference type="ARBA" id="ARBA00023125"/>
    </source>
</evidence>